<evidence type="ECO:0000313" key="4">
    <source>
        <dbReference type="Proteomes" id="UP000230167"/>
    </source>
</evidence>
<evidence type="ECO:0000256" key="1">
    <source>
        <dbReference type="SAM" id="MobiDB-lite"/>
    </source>
</evidence>
<evidence type="ECO:0008006" key="5">
    <source>
        <dbReference type="Google" id="ProtNLM"/>
    </source>
</evidence>
<reference evidence="3 4" key="1">
    <citation type="journal article" date="2017" name="Front. Microbiol.">
        <title>Double-Face Meets the Bacterial World: The Opportunistic Pathogen Stenotrophomonas maltophilia.</title>
        <authorList>
            <person name="Lira F."/>
            <person name="Berg G."/>
            <person name="Martinez J.L."/>
        </authorList>
    </citation>
    <scope>NUCLEOTIDE SEQUENCE [LARGE SCALE GENOMIC DNA]</scope>
    <source>
        <strain evidence="3 4">EA1</strain>
    </source>
</reference>
<feature type="compositionally biased region" description="Polar residues" evidence="1">
    <location>
        <begin position="25"/>
        <end position="46"/>
    </location>
</feature>
<dbReference type="InterPro" id="IPR049732">
    <property type="entry name" value="Smlt3025-like"/>
</dbReference>
<dbReference type="OrthoDB" id="6822162at2"/>
<accession>A0A2J0U5Y0</accession>
<gene>
    <name evidence="3" type="ORF">B9Y64_20390</name>
</gene>
<feature type="chain" id="PRO_5014349591" description="Lipoprotein" evidence="2">
    <location>
        <begin position="23"/>
        <end position="289"/>
    </location>
</feature>
<evidence type="ECO:0000256" key="2">
    <source>
        <dbReference type="SAM" id="SignalP"/>
    </source>
</evidence>
<feature type="region of interest" description="Disordered" evidence="1">
    <location>
        <begin position="25"/>
        <end position="51"/>
    </location>
</feature>
<name>A0A2J0U5Y0_STEMA</name>
<dbReference type="AlphaFoldDB" id="A0A2J0U5Y0"/>
<sequence>MVMPLFRPAFVFPLVLPLAACAQSETPRNMSPTQTNEQGCTRQRSIGPQDPYANSAPLKQACVGPYLLELPQNYYSTQMGPQHDGSFRLALEYPSLQPFKPGERMNLSADVSVRTVSVSYAYIDRIDVRRALRNLYTPLDYERDDPSASLEGRIKGGIIHGLEPYYVDMGRVRAYYQAKGYRADAPVMKPVPWHADWFVSRDASGAIDQIIKCTPREVAESGVEYRDGKMVKKHVLGFAECTQDFMIEDMSTLVGVRYPREGMQHWKQIAERARTVFVEHVRDTRRAKP</sequence>
<proteinExistence type="predicted"/>
<dbReference type="EMBL" id="NEQV01000008">
    <property type="protein sequence ID" value="PJL24347.1"/>
    <property type="molecule type" value="Genomic_DNA"/>
</dbReference>
<keyword evidence="2" id="KW-0732">Signal</keyword>
<feature type="signal peptide" evidence="2">
    <location>
        <begin position="1"/>
        <end position="22"/>
    </location>
</feature>
<dbReference type="Proteomes" id="UP000230167">
    <property type="component" value="Unassembled WGS sequence"/>
</dbReference>
<organism evidence="3 4">
    <name type="scientific">Stenotrophomonas maltophilia</name>
    <name type="common">Pseudomonas maltophilia</name>
    <name type="synonym">Xanthomonas maltophilia</name>
    <dbReference type="NCBI Taxonomy" id="40324"/>
    <lineage>
        <taxon>Bacteria</taxon>
        <taxon>Pseudomonadati</taxon>
        <taxon>Pseudomonadota</taxon>
        <taxon>Gammaproteobacteria</taxon>
        <taxon>Lysobacterales</taxon>
        <taxon>Lysobacteraceae</taxon>
        <taxon>Stenotrophomonas</taxon>
        <taxon>Stenotrophomonas maltophilia group</taxon>
    </lineage>
</organism>
<dbReference type="CDD" id="cd20897">
    <property type="entry name" value="Smlt3025-like"/>
    <property type="match status" value="1"/>
</dbReference>
<evidence type="ECO:0000313" key="3">
    <source>
        <dbReference type="EMBL" id="PJL24347.1"/>
    </source>
</evidence>
<protein>
    <recommendedName>
        <fullName evidence="5">Lipoprotein</fullName>
    </recommendedName>
</protein>
<comment type="caution">
    <text evidence="3">The sequence shown here is derived from an EMBL/GenBank/DDBJ whole genome shotgun (WGS) entry which is preliminary data.</text>
</comment>